<evidence type="ECO:0000313" key="2">
    <source>
        <dbReference type="EMBL" id="MBN6105013.1"/>
    </source>
</evidence>
<dbReference type="PROSITE" id="PS00455">
    <property type="entry name" value="AMP_BINDING"/>
    <property type="match status" value="1"/>
</dbReference>
<accession>A0ABS3B8U2</accession>
<feature type="non-terminal residue" evidence="2">
    <location>
        <position position="1"/>
    </location>
</feature>
<dbReference type="Proteomes" id="UP000695802">
    <property type="component" value="Unassembled WGS sequence"/>
</dbReference>
<dbReference type="Pfam" id="PF00501">
    <property type="entry name" value="AMP-binding"/>
    <property type="match status" value="1"/>
</dbReference>
<dbReference type="InterPro" id="IPR000873">
    <property type="entry name" value="AMP-dep_synth/lig_dom"/>
</dbReference>
<gene>
    <name evidence="2" type="ORF">JR064_22980</name>
</gene>
<organism evidence="2 3">
    <name type="scientific">Xanthomonas bonasiae</name>
    <dbReference type="NCBI Taxonomy" id="2810351"/>
    <lineage>
        <taxon>Bacteria</taxon>
        <taxon>Pseudomonadati</taxon>
        <taxon>Pseudomonadota</taxon>
        <taxon>Gammaproteobacteria</taxon>
        <taxon>Lysobacterales</taxon>
        <taxon>Lysobacteraceae</taxon>
        <taxon>Xanthomonas</taxon>
    </lineage>
</organism>
<comment type="caution">
    <text evidence="2">The sequence shown here is derived from an EMBL/GenBank/DDBJ whole genome shotgun (WGS) entry which is preliminary data.</text>
</comment>
<evidence type="ECO:0000313" key="3">
    <source>
        <dbReference type="Proteomes" id="UP000695802"/>
    </source>
</evidence>
<dbReference type="InterPro" id="IPR020459">
    <property type="entry name" value="AMP-binding"/>
</dbReference>
<dbReference type="PANTHER" id="PTHR45527">
    <property type="entry name" value="NONRIBOSOMAL PEPTIDE SYNTHETASE"/>
    <property type="match status" value="1"/>
</dbReference>
<dbReference type="InterPro" id="IPR020845">
    <property type="entry name" value="AMP-binding_CS"/>
</dbReference>
<feature type="domain" description="AMP-dependent synthetase/ligase" evidence="1">
    <location>
        <begin position="1"/>
        <end position="91"/>
    </location>
</feature>
<keyword evidence="3" id="KW-1185">Reference proteome</keyword>
<feature type="non-terminal residue" evidence="2">
    <location>
        <position position="92"/>
    </location>
</feature>
<sequence>PIDPAYPPDRIAYLLEDARVVAAITTLPLSASLPAQVPQWMLETIAPALQPGHDVAASAVAGDQLAYLIYTSGSTGKPKGVAITHRNAVALL</sequence>
<dbReference type="SUPFAM" id="SSF56801">
    <property type="entry name" value="Acetyl-CoA synthetase-like"/>
    <property type="match status" value="1"/>
</dbReference>
<dbReference type="PANTHER" id="PTHR45527:SF1">
    <property type="entry name" value="FATTY ACID SYNTHASE"/>
    <property type="match status" value="1"/>
</dbReference>
<reference evidence="2 3" key="1">
    <citation type="submission" date="2021-02" db="EMBL/GenBank/DDBJ databases">
        <title>Taxonomically Unique Crown Gall-Associated Xanthomonas Stains Have Deficiency in Virulence Repertories.</title>
        <authorList>
            <person name="Mafakheri H."/>
            <person name="Taghavi S.M."/>
            <person name="Dimkic I."/>
            <person name="Nemanja K."/>
            <person name="Osdaghi E."/>
        </authorList>
    </citation>
    <scope>NUCLEOTIDE SEQUENCE [LARGE SCALE GENOMIC DNA]</scope>
    <source>
        <strain evidence="2 3">FX4</strain>
    </source>
</reference>
<name>A0ABS3B8U2_9XANT</name>
<protein>
    <submittedName>
        <fullName evidence="2">AMP-binding protein</fullName>
    </submittedName>
</protein>
<dbReference type="PRINTS" id="PR00154">
    <property type="entry name" value="AMPBINDING"/>
</dbReference>
<dbReference type="RefSeq" id="WP_206231254.1">
    <property type="nucleotide sequence ID" value="NZ_JAFIWB010000078.1"/>
</dbReference>
<proteinExistence type="predicted"/>
<evidence type="ECO:0000259" key="1">
    <source>
        <dbReference type="Pfam" id="PF00501"/>
    </source>
</evidence>
<dbReference type="Gene3D" id="3.40.50.980">
    <property type="match status" value="1"/>
</dbReference>
<dbReference type="EMBL" id="JAFIWB010000078">
    <property type="protein sequence ID" value="MBN6105013.1"/>
    <property type="molecule type" value="Genomic_DNA"/>
</dbReference>